<feature type="region of interest" description="Disordered" evidence="2">
    <location>
        <begin position="1"/>
        <end position="27"/>
    </location>
</feature>
<feature type="coiled-coil region" evidence="1">
    <location>
        <begin position="86"/>
        <end position="136"/>
    </location>
</feature>
<sequence length="242" mass="26761">MAGGGRRGRSAEGGGGGNAGRNGGWQRVVVAAEGGRTESRMRGGGGGSDGGEGFLRDLMMLQCEEARMTKGIKHKIWANADTWFERQQQEEEMQHLKKEQQEAMQVAEDLHRKKLADQLEGEKEEETEAKNDLRAMVEAETIKQSRVSERGGRRVRGVAVAPGWRREPQQSNKYLEKAESKDVVDPEYGSTHPQQMDIEGRDDTRFQVDLSIKGMPSSCSILIHQGVPLSAIDPIITTKETT</sequence>
<keyword evidence="1" id="KW-0175">Coiled coil</keyword>
<dbReference type="PANTHER" id="PTHR48037:SF1">
    <property type="entry name" value="RRM DOMAIN-CONTAINING PROTEIN"/>
    <property type="match status" value="1"/>
</dbReference>
<evidence type="ECO:0000313" key="4">
    <source>
        <dbReference type="Proteomes" id="UP001180020"/>
    </source>
</evidence>
<reference evidence="3" key="2">
    <citation type="submission" date="2023-06" db="EMBL/GenBank/DDBJ databases">
        <authorList>
            <person name="Ma L."/>
            <person name="Liu K.-W."/>
            <person name="Li Z."/>
            <person name="Hsiao Y.-Y."/>
            <person name="Qi Y."/>
            <person name="Fu T."/>
            <person name="Tang G."/>
            <person name="Zhang D."/>
            <person name="Sun W.-H."/>
            <person name="Liu D.-K."/>
            <person name="Li Y."/>
            <person name="Chen G.-Z."/>
            <person name="Liu X.-D."/>
            <person name="Liao X.-Y."/>
            <person name="Jiang Y.-T."/>
            <person name="Yu X."/>
            <person name="Hao Y."/>
            <person name="Huang J."/>
            <person name="Zhao X.-W."/>
            <person name="Ke S."/>
            <person name="Chen Y.-Y."/>
            <person name="Wu W.-L."/>
            <person name="Hsu J.-L."/>
            <person name="Lin Y.-F."/>
            <person name="Huang M.-D."/>
            <person name="Li C.-Y."/>
            <person name="Huang L."/>
            <person name="Wang Z.-W."/>
            <person name="Zhao X."/>
            <person name="Zhong W.-Y."/>
            <person name="Peng D.-H."/>
            <person name="Ahmad S."/>
            <person name="Lan S."/>
            <person name="Zhang J.-S."/>
            <person name="Tsai W.-C."/>
            <person name="Van De Peer Y."/>
            <person name="Liu Z.-J."/>
        </authorList>
    </citation>
    <scope>NUCLEOTIDE SEQUENCE</scope>
    <source>
        <strain evidence="3">CP</strain>
        <tissue evidence="3">Leaves</tissue>
    </source>
</reference>
<dbReference type="AlphaFoldDB" id="A0AAV9DJX7"/>
<gene>
    <name evidence="3" type="ORF">QJS10_CPB12g00975</name>
</gene>
<reference evidence="3" key="1">
    <citation type="journal article" date="2023" name="Nat. Commun.">
        <title>Diploid and tetraploid genomes of Acorus and the evolution of monocots.</title>
        <authorList>
            <person name="Ma L."/>
            <person name="Liu K.W."/>
            <person name="Li Z."/>
            <person name="Hsiao Y.Y."/>
            <person name="Qi Y."/>
            <person name="Fu T."/>
            <person name="Tang G.D."/>
            <person name="Zhang D."/>
            <person name="Sun W.H."/>
            <person name="Liu D.K."/>
            <person name="Li Y."/>
            <person name="Chen G.Z."/>
            <person name="Liu X.D."/>
            <person name="Liao X.Y."/>
            <person name="Jiang Y.T."/>
            <person name="Yu X."/>
            <person name="Hao Y."/>
            <person name="Huang J."/>
            <person name="Zhao X.W."/>
            <person name="Ke S."/>
            <person name="Chen Y.Y."/>
            <person name="Wu W.L."/>
            <person name="Hsu J.L."/>
            <person name="Lin Y.F."/>
            <person name="Huang M.D."/>
            <person name="Li C.Y."/>
            <person name="Huang L."/>
            <person name="Wang Z.W."/>
            <person name="Zhao X."/>
            <person name="Zhong W.Y."/>
            <person name="Peng D.H."/>
            <person name="Ahmad S."/>
            <person name="Lan S."/>
            <person name="Zhang J.S."/>
            <person name="Tsai W.C."/>
            <person name="Van de Peer Y."/>
            <person name="Liu Z.J."/>
        </authorList>
    </citation>
    <scope>NUCLEOTIDE SEQUENCE</scope>
    <source>
        <strain evidence="3">CP</strain>
    </source>
</reference>
<dbReference type="Proteomes" id="UP001180020">
    <property type="component" value="Unassembled WGS sequence"/>
</dbReference>
<keyword evidence="4" id="KW-1185">Reference proteome</keyword>
<evidence type="ECO:0000313" key="3">
    <source>
        <dbReference type="EMBL" id="KAK1301260.1"/>
    </source>
</evidence>
<proteinExistence type="predicted"/>
<dbReference type="EMBL" id="JAUJYO010000012">
    <property type="protein sequence ID" value="KAK1301260.1"/>
    <property type="molecule type" value="Genomic_DNA"/>
</dbReference>
<feature type="region of interest" description="Disordered" evidence="2">
    <location>
        <begin position="144"/>
        <end position="197"/>
    </location>
</feature>
<protein>
    <submittedName>
        <fullName evidence="3">Uncharacterized protein</fullName>
    </submittedName>
</protein>
<organism evidence="3 4">
    <name type="scientific">Acorus calamus</name>
    <name type="common">Sweet flag</name>
    <dbReference type="NCBI Taxonomy" id="4465"/>
    <lineage>
        <taxon>Eukaryota</taxon>
        <taxon>Viridiplantae</taxon>
        <taxon>Streptophyta</taxon>
        <taxon>Embryophyta</taxon>
        <taxon>Tracheophyta</taxon>
        <taxon>Spermatophyta</taxon>
        <taxon>Magnoliopsida</taxon>
        <taxon>Liliopsida</taxon>
        <taxon>Acoraceae</taxon>
        <taxon>Acorus</taxon>
    </lineage>
</organism>
<evidence type="ECO:0000256" key="1">
    <source>
        <dbReference type="SAM" id="Coils"/>
    </source>
</evidence>
<comment type="caution">
    <text evidence="3">The sequence shown here is derived from an EMBL/GenBank/DDBJ whole genome shotgun (WGS) entry which is preliminary data.</text>
</comment>
<evidence type="ECO:0000256" key="2">
    <source>
        <dbReference type="SAM" id="MobiDB-lite"/>
    </source>
</evidence>
<name>A0AAV9DJX7_ACOCL</name>
<dbReference type="PANTHER" id="PTHR48037">
    <property type="entry name" value="ATPASE E1"/>
    <property type="match status" value="1"/>
</dbReference>
<feature type="compositionally biased region" description="Basic and acidic residues" evidence="2">
    <location>
        <begin position="164"/>
        <end position="184"/>
    </location>
</feature>
<feature type="compositionally biased region" description="Gly residues" evidence="2">
    <location>
        <begin position="1"/>
        <end position="23"/>
    </location>
</feature>
<accession>A0AAV9DJX7</accession>